<keyword evidence="3" id="KW-0732">Signal</keyword>
<dbReference type="InterPro" id="IPR006665">
    <property type="entry name" value="OmpA-like"/>
</dbReference>
<evidence type="ECO:0000256" key="1">
    <source>
        <dbReference type="PROSITE-ProRule" id="PRU00473"/>
    </source>
</evidence>
<organism evidence="5 6">
    <name type="scientific">Bradyrhizobium guangzhouense</name>
    <dbReference type="NCBI Taxonomy" id="1325095"/>
    <lineage>
        <taxon>Bacteria</taxon>
        <taxon>Pseudomonadati</taxon>
        <taxon>Pseudomonadota</taxon>
        <taxon>Alphaproteobacteria</taxon>
        <taxon>Hyphomicrobiales</taxon>
        <taxon>Nitrobacteraceae</taxon>
        <taxon>Bradyrhizobium</taxon>
    </lineage>
</organism>
<feature type="domain" description="OmpA-like" evidence="4">
    <location>
        <begin position="562"/>
        <end position="687"/>
    </location>
</feature>
<dbReference type="CDD" id="cd07185">
    <property type="entry name" value="OmpA_C-like"/>
    <property type="match status" value="1"/>
</dbReference>
<dbReference type="PANTHER" id="PTHR30329">
    <property type="entry name" value="STATOR ELEMENT OF FLAGELLAR MOTOR COMPLEX"/>
    <property type="match status" value="1"/>
</dbReference>
<accession>A0AAE5WW79</accession>
<evidence type="ECO:0000259" key="4">
    <source>
        <dbReference type="PROSITE" id="PS51123"/>
    </source>
</evidence>
<evidence type="ECO:0000256" key="3">
    <source>
        <dbReference type="SAM" id="SignalP"/>
    </source>
</evidence>
<feature type="compositionally biased region" description="Basic and acidic residues" evidence="2">
    <location>
        <begin position="37"/>
        <end position="55"/>
    </location>
</feature>
<evidence type="ECO:0000313" key="5">
    <source>
        <dbReference type="EMBL" id="QAU44237.1"/>
    </source>
</evidence>
<feature type="compositionally biased region" description="Low complexity" evidence="2">
    <location>
        <begin position="327"/>
        <end position="337"/>
    </location>
</feature>
<feature type="compositionally biased region" description="Pro residues" evidence="2">
    <location>
        <begin position="56"/>
        <end position="166"/>
    </location>
</feature>
<dbReference type="GO" id="GO:0016020">
    <property type="term" value="C:membrane"/>
    <property type="evidence" value="ECO:0007669"/>
    <property type="project" value="UniProtKB-UniRule"/>
</dbReference>
<dbReference type="Gene3D" id="3.30.1330.60">
    <property type="entry name" value="OmpA-like domain"/>
    <property type="match status" value="1"/>
</dbReference>
<protein>
    <submittedName>
        <fullName evidence="5">OmpA family protein</fullName>
    </submittedName>
</protein>
<proteinExistence type="predicted"/>
<feature type="compositionally biased region" description="Pro residues" evidence="2">
    <location>
        <begin position="690"/>
        <end position="701"/>
    </location>
</feature>
<dbReference type="InterPro" id="IPR036737">
    <property type="entry name" value="OmpA-like_sf"/>
</dbReference>
<keyword evidence="1" id="KW-0472">Membrane</keyword>
<dbReference type="EMBL" id="CP030053">
    <property type="protein sequence ID" value="QAU44237.1"/>
    <property type="molecule type" value="Genomic_DNA"/>
</dbReference>
<gene>
    <name evidence="5" type="ORF">XH91_01950</name>
</gene>
<dbReference type="AlphaFoldDB" id="A0AAE5WW79"/>
<feature type="compositionally biased region" description="Low complexity" evidence="2">
    <location>
        <begin position="264"/>
        <end position="317"/>
    </location>
</feature>
<dbReference type="KEGG" id="bgz:XH91_01950"/>
<evidence type="ECO:0000313" key="6">
    <source>
        <dbReference type="Proteomes" id="UP000288972"/>
    </source>
</evidence>
<reference evidence="5 6" key="1">
    <citation type="submission" date="2018-06" db="EMBL/GenBank/DDBJ databases">
        <title>Comparative genomics of rhizobia nodulating Arachis hypogaea in China.</title>
        <authorList>
            <person name="Li Y."/>
        </authorList>
    </citation>
    <scope>NUCLEOTIDE SEQUENCE [LARGE SCALE GENOMIC DNA]</scope>
    <source>
        <strain evidence="5 6">CCBAU 51670</strain>
    </source>
</reference>
<feature type="region of interest" description="Disordered" evidence="2">
    <location>
        <begin position="32"/>
        <end position="349"/>
    </location>
</feature>
<evidence type="ECO:0000256" key="2">
    <source>
        <dbReference type="SAM" id="MobiDB-lite"/>
    </source>
</evidence>
<dbReference type="Proteomes" id="UP000288972">
    <property type="component" value="Chromosome"/>
</dbReference>
<feature type="signal peptide" evidence="3">
    <location>
        <begin position="1"/>
        <end position="26"/>
    </location>
</feature>
<feature type="chain" id="PRO_5042119082" evidence="3">
    <location>
        <begin position="27"/>
        <end position="701"/>
    </location>
</feature>
<dbReference type="PROSITE" id="PS51123">
    <property type="entry name" value="OMPA_2"/>
    <property type="match status" value="1"/>
</dbReference>
<dbReference type="SUPFAM" id="SSF103088">
    <property type="entry name" value="OmpA-like"/>
    <property type="match status" value="1"/>
</dbReference>
<sequence>MTNLRFVLLATTALTAMQFAGSAAHAQSAPLVVAQAQKEETGPDGKPKQPPKEAPKGPPPAARPAAPPPAPPAAPKPPAAPPPAAAPPHLPAAPPPAAAPVRPTPPPPPPATHQAPPPPPAAPKPPTPPPAPQQHAPTPPPPPPQQHAPTPPPPPPPQHAPTPPAAAPQQHAPAAPLPAPTATPAHPAVTAPPPTATPPSAARPAATPVPTPTPAVPAGRPMPSPTPTASPTPAAPAGRPTPSPTPTATPTPGTTPPGRPGVPPAAGTTAPGTTPAPAATPAPGGATTPPGRQGGTSSAGAPAAGTPPAAPQAGAVQRPPPPPPGVAAPTVVPATPAAAPPPNKAQYAPPTVAPAFRAAPTVAAPLPPPPRPPQRDLTPLAFGAGVVAGAVIGATIADYRNQRQEVVEGGRTIYTEPDRIIIRDPSGQEYVRGNDLYRFRYGARDIRTETVGGETRTVVIRPDGSEIITVVGPDGSLLRRIRRDPGGREIIIIDNTYRDPRAVGGFYVDVPPPVVNIPYDRYIVDAQEASPDVIYETMEAPPVQRIERRYSLDEIRYSPNVRMTMPSIDVNTINFETGSWTIPPDQAARLQVIADGLNRAIQRNPREVFLIEGHTDAVGNDVDNLSLSDRRAQSAAELLTQQFGVPAENLTSQGYGKQYLKEQTDGPSRINRRVTIRRITPLLNGGQASLPPPPPGVTPPR</sequence>
<name>A0AAE5WW79_9BRAD</name>
<dbReference type="InterPro" id="IPR003882">
    <property type="entry name" value="Pistil_extensin"/>
</dbReference>
<dbReference type="RefSeq" id="WP_128949031.1">
    <property type="nucleotide sequence ID" value="NZ_CP030053.1"/>
</dbReference>
<dbReference type="InterPro" id="IPR050330">
    <property type="entry name" value="Bact_OuterMem_StrucFunc"/>
</dbReference>
<feature type="compositionally biased region" description="Pro residues" evidence="2">
    <location>
        <begin position="207"/>
        <end position="263"/>
    </location>
</feature>
<dbReference type="PANTHER" id="PTHR30329:SF21">
    <property type="entry name" value="LIPOPROTEIN YIAD-RELATED"/>
    <property type="match status" value="1"/>
</dbReference>
<dbReference type="PRINTS" id="PR01218">
    <property type="entry name" value="PSTLEXTENSIN"/>
</dbReference>
<feature type="region of interest" description="Disordered" evidence="2">
    <location>
        <begin position="681"/>
        <end position="701"/>
    </location>
</feature>
<dbReference type="Pfam" id="PF00691">
    <property type="entry name" value="OmpA"/>
    <property type="match status" value="1"/>
</dbReference>